<evidence type="ECO:0000313" key="3">
    <source>
        <dbReference type="Proteomes" id="UP001379533"/>
    </source>
</evidence>
<keyword evidence="3" id="KW-1185">Reference proteome</keyword>
<feature type="signal peptide" evidence="1">
    <location>
        <begin position="1"/>
        <end position="19"/>
    </location>
</feature>
<sequence length="804" mass="83074">MDGVSRRLVPWILCLTAVAACGGAAEPPPAVPKAGGVAGDRPPVAAIVRDGDPGAGLAVAVWTYGVAAERGAQAAVALAALTQARLAPRWPAAVVTPAWEGYRVRGLLGERPSEQVTAVQRALLAPVTAAEMPAVVKKLRALANKPLHDPGLAEVARCRGEPFGAIPAPAEPTLADVEAWRRAAHGLGRVALSVAGIPRATNDVIAALNGLPAWPRAAQLPVSGWPEEAPPPVVYDARSEGVAEARAILAFRTGDATRAAAIAPSLGDPRGPLASRLEATESGATVRDVTATAHAQGGCLTVTLDARDLGPNPTARLATAIALVRQEVLAELADTDDSAQPLALARRAGDPREAAERGAWWTLYQRAAPAAKEPRMLVAVGFAGSRDATAMPSAEAVRTEVDRALAAWKDPVVEPRIRVERGQSDLWLLLASPCGTVPEVESDSGLGAGFAMLAAERARDHAGTSLEIAPWASADAIGLLAHGPALPGETPLAQARRIADTAARAFAEGPERDAISQVRASLLTVGDNVPARALVALSSGIVPGRPSWFSPTGSPVALARASDGAFGTRATGLRAGPLRVAVLANESPAQGAAAARAVDRWVPRRASGEARACPTPSEPPPPRPGTYWLDPTGSPEQAGQAWLALPLPRGDEKSVQLARFFALALDGEDGLLARALGGPGLARSWSATVVGPARGSALVVRIASADGALDGAVAQTRALLDRLRQRGLDEADRQRAAAARARAEQRALLEPHGRLLALFRDAPTHDRDAPPPLDALRSFAATTLRDDALVIAAARPPRAPKATP</sequence>
<evidence type="ECO:0000313" key="2">
    <source>
        <dbReference type="EMBL" id="WXA98755.1"/>
    </source>
</evidence>
<organism evidence="2 3">
    <name type="scientific">Pendulispora brunnea</name>
    <dbReference type="NCBI Taxonomy" id="2905690"/>
    <lineage>
        <taxon>Bacteria</taxon>
        <taxon>Pseudomonadati</taxon>
        <taxon>Myxococcota</taxon>
        <taxon>Myxococcia</taxon>
        <taxon>Myxococcales</taxon>
        <taxon>Sorangiineae</taxon>
        <taxon>Pendulisporaceae</taxon>
        <taxon>Pendulispora</taxon>
    </lineage>
</organism>
<evidence type="ECO:0000256" key="1">
    <source>
        <dbReference type="SAM" id="SignalP"/>
    </source>
</evidence>
<protein>
    <submittedName>
        <fullName evidence="2">Uncharacterized protein</fullName>
    </submittedName>
</protein>
<gene>
    <name evidence="2" type="ORF">LZC95_18230</name>
</gene>
<name>A0ABZ2KMC1_9BACT</name>
<feature type="chain" id="PRO_5045231093" evidence="1">
    <location>
        <begin position="20"/>
        <end position="804"/>
    </location>
</feature>
<keyword evidence="1" id="KW-0732">Signal</keyword>
<dbReference type="EMBL" id="CP089982">
    <property type="protein sequence ID" value="WXA98755.1"/>
    <property type="molecule type" value="Genomic_DNA"/>
</dbReference>
<dbReference type="InterPro" id="IPR011249">
    <property type="entry name" value="Metalloenz_LuxS/M16"/>
</dbReference>
<proteinExistence type="predicted"/>
<reference evidence="2 3" key="1">
    <citation type="submission" date="2021-12" db="EMBL/GenBank/DDBJ databases">
        <title>Discovery of the Pendulisporaceae a myxobacterial family with distinct sporulation behavior and unique specialized metabolism.</title>
        <authorList>
            <person name="Garcia R."/>
            <person name="Popoff A."/>
            <person name="Bader C.D."/>
            <person name="Loehr J."/>
            <person name="Walesch S."/>
            <person name="Walt C."/>
            <person name="Boldt J."/>
            <person name="Bunk B."/>
            <person name="Haeckl F.J.F.P.J."/>
            <person name="Gunesch A.P."/>
            <person name="Birkelbach J."/>
            <person name="Nuebel U."/>
            <person name="Pietschmann T."/>
            <person name="Bach T."/>
            <person name="Mueller R."/>
        </authorList>
    </citation>
    <scope>NUCLEOTIDE SEQUENCE [LARGE SCALE GENOMIC DNA]</scope>
    <source>
        <strain evidence="2 3">MSr12523</strain>
    </source>
</reference>
<dbReference type="PROSITE" id="PS51257">
    <property type="entry name" value="PROKAR_LIPOPROTEIN"/>
    <property type="match status" value="1"/>
</dbReference>
<dbReference type="SUPFAM" id="SSF63411">
    <property type="entry name" value="LuxS/MPP-like metallohydrolase"/>
    <property type="match status" value="1"/>
</dbReference>
<dbReference type="Proteomes" id="UP001379533">
    <property type="component" value="Chromosome"/>
</dbReference>
<dbReference type="RefSeq" id="WP_394849370.1">
    <property type="nucleotide sequence ID" value="NZ_CP089982.1"/>
</dbReference>
<accession>A0ABZ2KMC1</accession>